<dbReference type="Gene3D" id="1.10.10.60">
    <property type="entry name" value="Homeodomain-like"/>
    <property type="match status" value="2"/>
</dbReference>
<feature type="modified residue" description="4-aspartylphosphate" evidence="10">
    <location>
        <position position="55"/>
    </location>
</feature>
<proteinExistence type="predicted"/>
<evidence type="ECO:0000256" key="8">
    <source>
        <dbReference type="ARBA" id="ARBA00023163"/>
    </source>
</evidence>
<dbReference type="SMART" id="SM00448">
    <property type="entry name" value="REC"/>
    <property type="match status" value="1"/>
</dbReference>
<dbReference type="PANTHER" id="PTHR42713">
    <property type="entry name" value="HISTIDINE KINASE-RELATED"/>
    <property type="match status" value="1"/>
</dbReference>
<dbReference type="GO" id="GO:0003700">
    <property type="term" value="F:DNA-binding transcription factor activity"/>
    <property type="evidence" value="ECO:0007669"/>
    <property type="project" value="InterPro"/>
</dbReference>
<dbReference type="PROSITE" id="PS50110">
    <property type="entry name" value="RESPONSE_REGULATORY"/>
    <property type="match status" value="1"/>
</dbReference>
<dbReference type="Gene3D" id="3.40.50.2300">
    <property type="match status" value="1"/>
</dbReference>
<evidence type="ECO:0000256" key="5">
    <source>
        <dbReference type="ARBA" id="ARBA00023012"/>
    </source>
</evidence>
<organism evidence="13 15">
    <name type="scientific">Blautia obeum</name>
    <dbReference type="NCBI Taxonomy" id="40520"/>
    <lineage>
        <taxon>Bacteria</taxon>
        <taxon>Bacillati</taxon>
        <taxon>Bacillota</taxon>
        <taxon>Clostridia</taxon>
        <taxon>Lachnospirales</taxon>
        <taxon>Lachnospiraceae</taxon>
        <taxon>Blautia</taxon>
    </lineage>
</organism>
<feature type="domain" description="HTH araC/xylS-type" evidence="11">
    <location>
        <begin position="291"/>
        <end position="389"/>
    </location>
</feature>
<keyword evidence="3" id="KW-0963">Cytoplasm</keyword>
<evidence type="ECO:0000313" key="14">
    <source>
        <dbReference type="EMBL" id="RHL49396.1"/>
    </source>
</evidence>
<reference evidence="13 15" key="1">
    <citation type="submission" date="2015-09" db="EMBL/GenBank/DDBJ databases">
        <authorList>
            <consortium name="Pathogen Informatics"/>
        </authorList>
    </citation>
    <scope>NUCLEOTIDE SEQUENCE [LARGE SCALE GENOMIC DNA]</scope>
    <source>
        <strain evidence="13 15">2789STDY5608837</strain>
    </source>
</reference>
<dbReference type="InterPro" id="IPR018062">
    <property type="entry name" value="HTH_AraC-typ_CS"/>
</dbReference>
<evidence type="ECO:0000313" key="13">
    <source>
        <dbReference type="EMBL" id="CUN45271.1"/>
    </source>
</evidence>
<evidence type="ECO:0000256" key="2">
    <source>
        <dbReference type="ARBA" id="ARBA00018672"/>
    </source>
</evidence>
<keyword evidence="7 14" id="KW-0238">DNA-binding</keyword>
<keyword evidence="8" id="KW-0804">Transcription</keyword>
<dbReference type="GO" id="GO:0000160">
    <property type="term" value="P:phosphorelay signal transduction system"/>
    <property type="evidence" value="ECO:0007669"/>
    <property type="project" value="UniProtKB-KW"/>
</dbReference>
<dbReference type="PROSITE" id="PS00041">
    <property type="entry name" value="HTH_ARAC_FAMILY_1"/>
    <property type="match status" value="1"/>
</dbReference>
<evidence type="ECO:0000256" key="10">
    <source>
        <dbReference type="PROSITE-ProRule" id="PRU00169"/>
    </source>
</evidence>
<comment type="function">
    <text evidence="9">May play the central regulatory role in sporulation. It may be an element of the effector pathway responsible for the activation of sporulation genes in response to nutritional stress. Spo0A may act in concert with spo0H (a sigma factor) to control the expression of some genes that are critical to the sporulation process.</text>
</comment>
<evidence type="ECO:0000256" key="4">
    <source>
        <dbReference type="ARBA" id="ARBA00022553"/>
    </source>
</evidence>
<evidence type="ECO:0000256" key="1">
    <source>
        <dbReference type="ARBA" id="ARBA00004496"/>
    </source>
</evidence>
<dbReference type="InterPro" id="IPR011006">
    <property type="entry name" value="CheY-like_superfamily"/>
</dbReference>
<dbReference type="Proteomes" id="UP000095409">
    <property type="component" value="Unassembled WGS sequence"/>
</dbReference>
<keyword evidence="6" id="KW-0805">Transcription regulation</keyword>
<dbReference type="InterPro" id="IPR051552">
    <property type="entry name" value="HptR"/>
</dbReference>
<dbReference type="EMBL" id="CYZD01000001">
    <property type="protein sequence ID" value="CUN45271.1"/>
    <property type="molecule type" value="Genomic_DNA"/>
</dbReference>
<evidence type="ECO:0000256" key="7">
    <source>
        <dbReference type="ARBA" id="ARBA00023125"/>
    </source>
</evidence>
<keyword evidence="5" id="KW-0902">Two-component regulatory system</keyword>
<sequence>MYSILIIDDEPIVKIALRSILPWEEHGFSICGTASNGLEAMSLIEKHQPDVIITDLKMPEMDGLELIRTLKEKNYPGEILVLSNYEDFDSVRSALLLGAADYLLKVKISPDTLLACLNKTTEKLQEKADRKVPVPAETVSENRTRLLLSFFEGETSLSSFTGQNAGTDLRFMQEPCAVCYVTFEKFLSNEAFSISGKLLRDMILDAVQGVLQPYILVLNDYSALVVFSQKELDAGQMKVDQLVKKLYNRFTMYQSFAPDMPYQENLPDYEEARNIYQTFTINEGHYTDDIAKTLAYIEGNYMHRLTLSSISANVSLSSSYLCRVFKSEVGTSITSYLNNLRIRKAATMIKDNRLSLKEISTMVGIDDQLYFSRLFKKCMGISPSEYGKRFHQ</sequence>
<evidence type="ECO:0000256" key="9">
    <source>
        <dbReference type="ARBA" id="ARBA00024867"/>
    </source>
</evidence>
<dbReference type="InterPro" id="IPR009057">
    <property type="entry name" value="Homeodomain-like_sf"/>
</dbReference>
<evidence type="ECO:0000256" key="3">
    <source>
        <dbReference type="ARBA" id="ARBA00022490"/>
    </source>
</evidence>
<evidence type="ECO:0000256" key="6">
    <source>
        <dbReference type="ARBA" id="ARBA00023015"/>
    </source>
</evidence>
<keyword evidence="4 10" id="KW-0597">Phosphoprotein</keyword>
<name>A0A173X0J5_9FIRM</name>
<dbReference type="AlphaFoldDB" id="A0A173X0J5"/>
<dbReference type="GO" id="GO:0005737">
    <property type="term" value="C:cytoplasm"/>
    <property type="evidence" value="ECO:0007669"/>
    <property type="project" value="UniProtKB-SubCell"/>
</dbReference>
<comment type="subcellular location">
    <subcellularLocation>
        <location evidence="1">Cytoplasm</location>
    </subcellularLocation>
</comment>
<evidence type="ECO:0000313" key="15">
    <source>
        <dbReference type="Proteomes" id="UP000095409"/>
    </source>
</evidence>
<protein>
    <recommendedName>
        <fullName evidence="2">Stage 0 sporulation protein A homolog</fullName>
    </recommendedName>
</protein>
<dbReference type="SMART" id="SM00342">
    <property type="entry name" value="HTH_ARAC"/>
    <property type="match status" value="1"/>
</dbReference>
<dbReference type="SUPFAM" id="SSF52172">
    <property type="entry name" value="CheY-like"/>
    <property type="match status" value="1"/>
</dbReference>
<gene>
    <name evidence="14" type="ORF">DW021_03365</name>
    <name evidence="13" type="ORF">ERS852394_00268</name>
</gene>
<dbReference type="Pfam" id="PF12833">
    <property type="entry name" value="HTH_18"/>
    <property type="match status" value="1"/>
</dbReference>
<dbReference type="GO" id="GO:0043565">
    <property type="term" value="F:sequence-specific DNA binding"/>
    <property type="evidence" value="ECO:0007669"/>
    <property type="project" value="InterPro"/>
</dbReference>
<evidence type="ECO:0000259" key="11">
    <source>
        <dbReference type="PROSITE" id="PS01124"/>
    </source>
</evidence>
<accession>A0A173X0J5</accession>
<evidence type="ECO:0000259" key="12">
    <source>
        <dbReference type="PROSITE" id="PS50110"/>
    </source>
</evidence>
<dbReference type="CDD" id="cd17536">
    <property type="entry name" value="REC_YesN-like"/>
    <property type="match status" value="1"/>
</dbReference>
<dbReference type="RefSeq" id="WP_055065489.1">
    <property type="nucleotide sequence ID" value="NZ_CYZD01000001.1"/>
</dbReference>
<reference evidence="14 16" key="2">
    <citation type="submission" date="2018-08" db="EMBL/GenBank/DDBJ databases">
        <title>A genome reference for cultivated species of the human gut microbiota.</title>
        <authorList>
            <person name="Zou Y."/>
            <person name="Xue W."/>
            <person name="Luo G."/>
        </authorList>
    </citation>
    <scope>NUCLEOTIDE SEQUENCE [LARGE SCALE GENOMIC DNA]</scope>
    <source>
        <strain evidence="14 16">AF37-6AC</strain>
    </source>
</reference>
<dbReference type="Pfam" id="PF00072">
    <property type="entry name" value="Response_reg"/>
    <property type="match status" value="1"/>
</dbReference>
<evidence type="ECO:0000313" key="16">
    <source>
        <dbReference type="Proteomes" id="UP000285897"/>
    </source>
</evidence>
<feature type="domain" description="Response regulatory" evidence="12">
    <location>
        <begin position="3"/>
        <end position="120"/>
    </location>
</feature>
<dbReference type="PROSITE" id="PS01124">
    <property type="entry name" value="HTH_ARAC_FAMILY_2"/>
    <property type="match status" value="1"/>
</dbReference>
<dbReference type="PANTHER" id="PTHR42713:SF3">
    <property type="entry name" value="TRANSCRIPTIONAL REGULATORY PROTEIN HPTR"/>
    <property type="match status" value="1"/>
</dbReference>
<dbReference type="EMBL" id="QROS01000002">
    <property type="protein sequence ID" value="RHL49396.1"/>
    <property type="molecule type" value="Genomic_DNA"/>
</dbReference>
<dbReference type="InterPro" id="IPR018060">
    <property type="entry name" value="HTH_AraC"/>
</dbReference>
<dbReference type="SUPFAM" id="SSF46689">
    <property type="entry name" value="Homeodomain-like"/>
    <property type="match status" value="2"/>
</dbReference>
<dbReference type="InterPro" id="IPR001789">
    <property type="entry name" value="Sig_transdc_resp-reg_receiver"/>
</dbReference>
<dbReference type="Proteomes" id="UP000285897">
    <property type="component" value="Unassembled WGS sequence"/>
</dbReference>